<evidence type="ECO:0000259" key="5">
    <source>
        <dbReference type="Pfam" id="PF08501"/>
    </source>
</evidence>
<dbReference type="Pfam" id="PF00899">
    <property type="entry name" value="ThiF"/>
    <property type="match status" value="1"/>
</dbReference>
<evidence type="ECO:0000256" key="2">
    <source>
        <dbReference type="ARBA" id="ARBA00023002"/>
    </source>
</evidence>
<dbReference type="GO" id="GO:0004764">
    <property type="term" value="F:shikimate 3-dehydrogenase (NADP+) activity"/>
    <property type="evidence" value="ECO:0007669"/>
    <property type="project" value="InterPro"/>
</dbReference>
<organism evidence="6 7">
    <name type="scientific">Burkholderia gladioli</name>
    <name type="common">Pseudomonas marginata</name>
    <name type="synonym">Phytomonas marginata</name>
    <dbReference type="NCBI Taxonomy" id="28095"/>
    <lineage>
        <taxon>Bacteria</taxon>
        <taxon>Pseudomonadati</taxon>
        <taxon>Pseudomonadota</taxon>
        <taxon>Betaproteobacteria</taxon>
        <taxon>Burkholderiales</taxon>
        <taxon>Burkholderiaceae</taxon>
        <taxon>Burkholderia</taxon>
    </lineage>
</organism>
<dbReference type="SUPFAM" id="SSF53223">
    <property type="entry name" value="Aminoacid dehydrogenase-like, N-terminal domain"/>
    <property type="match status" value="1"/>
</dbReference>
<evidence type="ECO:0000259" key="4">
    <source>
        <dbReference type="Pfam" id="PF00899"/>
    </source>
</evidence>
<dbReference type="PANTHER" id="PTHR21089:SF1">
    <property type="entry name" value="BIFUNCTIONAL 3-DEHYDROQUINATE DEHYDRATASE_SHIKIMATE DEHYDROGENASE, CHLOROPLASTIC"/>
    <property type="match status" value="1"/>
</dbReference>
<dbReference type="GO" id="GO:0050661">
    <property type="term" value="F:NADP binding"/>
    <property type="evidence" value="ECO:0007669"/>
    <property type="project" value="TreeGrafter"/>
</dbReference>
<dbReference type="Proteomes" id="UP000220629">
    <property type="component" value="Unassembled WGS sequence"/>
</dbReference>
<dbReference type="RefSeq" id="WP_096751895.1">
    <property type="nucleotide sequence ID" value="NZ_CADEPO010000015.1"/>
</dbReference>
<sequence>MTTVQGIPGPLSGSTRVYAIVGDPIAQVASPRLFNTAFRERSADAVLVPLHVAPDALREVIDSFRAIRNFDGLVVTVPHKIAATEWVDELGPQARLTGALNTIRKTEDGRLIGENFDGEGFIRGLASRGQTLTGRRVLVIGAGGAGCAVAHAIAAAGADAIGVFDIDTRRCRALVDGIKAHRPGLNVFEANPDAQGFDVIVNCTSIGMRPDDPLPLDITHLAGDALVADIILKPVTTPLLLAASERGCAIHQGPAMLEGQIDAVLDFFAVRAQT</sequence>
<keyword evidence="3" id="KW-0028">Amino-acid biosynthesis</keyword>
<proteinExistence type="predicted"/>
<protein>
    <submittedName>
        <fullName evidence="6">Shikimate dehydrogenase</fullName>
    </submittedName>
</protein>
<dbReference type="EMBL" id="PDDY01000001">
    <property type="protein sequence ID" value="PEH40776.1"/>
    <property type="molecule type" value="Genomic_DNA"/>
</dbReference>
<dbReference type="PANTHER" id="PTHR21089">
    <property type="entry name" value="SHIKIMATE DEHYDROGENASE"/>
    <property type="match status" value="1"/>
</dbReference>
<reference evidence="7" key="1">
    <citation type="submission" date="2017-09" db="EMBL/GenBank/DDBJ databases">
        <title>FDA dAtabase for Regulatory Grade micrObial Sequences (FDA-ARGOS): Supporting development and validation of Infectious Disease Dx tests.</title>
        <authorList>
            <person name="Minogue T."/>
            <person name="Wolcott M."/>
            <person name="Wasieloski L."/>
            <person name="Aguilar W."/>
            <person name="Moore D."/>
            <person name="Tallon L."/>
            <person name="Sadzewicz L."/>
            <person name="Ott S."/>
            <person name="Zhao X."/>
            <person name="Nagaraj S."/>
            <person name="Vavikolanu K."/>
            <person name="Aluvathingal J."/>
            <person name="Nadendla S."/>
            <person name="Sichtig H."/>
        </authorList>
    </citation>
    <scope>NUCLEOTIDE SEQUENCE [LARGE SCALE GENOMIC DNA]</scope>
    <source>
        <strain evidence="7">FDAARGOS_390</strain>
    </source>
</reference>
<dbReference type="Pfam" id="PF08501">
    <property type="entry name" value="Shikimate_dh_N"/>
    <property type="match status" value="1"/>
</dbReference>
<dbReference type="InterPro" id="IPR013708">
    <property type="entry name" value="Shikimate_DH-bd_N"/>
</dbReference>
<dbReference type="GO" id="GO:0009423">
    <property type="term" value="P:chorismate biosynthetic process"/>
    <property type="evidence" value="ECO:0007669"/>
    <property type="project" value="TreeGrafter"/>
</dbReference>
<dbReference type="AlphaFoldDB" id="A0A2A7SB43"/>
<evidence type="ECO:0000256" key="3">
    <source>
        <dbReference type="ARBA" id="ARBA00023141"/>
    </source>
</evidence>
<evidence type="ECO:0000313" key="7">
    <source>
        <dbReference type="Proteomes" id="UP000220629"/>
    </source>
</evidence>
<dbReference type="SUPFAM" id="SSF51735">
    <property type="entry name" value="NAD(P)-binding Rossmann-fold domains"/>
    <property type="match status" value="1"/>
</dbReference>
<accession>A0A2A7SB43</accession>
<dbReference type="InterPro" id="IPR036291">
    <property type="entry name" value="NAD(P)-bd_dom_sf"/>
</dbReference>
<dbReference type="InterPro" id="IPR000594">
    <property type="entry name" value="ThiF_NAD_FAD-bd"/>
</dbReference>
<keyword evidence="2" id="KW-0560">Oxidoreductase</keyword>
<keyword evidence="3" id="KW-0057">Aromatic amino acid biosynthesis</keyword>
<dbReference type="Gene3D" id="3.40.50.10860">
    <property type="entry name" value="Leucine Dehydrogenase, chain A, domain 1"/>
    <property type="match status" value="1"/>
</dbReference>
<dbReference type="GO" id="GO:0019632">
    <property type="term" value="P:shikimate metabolic process"/>
    <property type="evidence" value="ECO:0007669"/>
    <property type="project" value="TreeGrafter"/>
</dbReference>
<dbReference type="GO" id="GO:0005829">
    <property type="term" value="C:cytosol"/>
    <property type="evidence" value="ECO:0007669"/>
    <property type="project" value="TreeGrafter"/>
</dbReference>
<comment type="pathway">
    <text evidence="1">Metabolic intermediate biosynthesis; chorismate biosynthesis; chorismate from D-erythrose 4-phosphate and phosphoenolpyruvate: step 4/7.</text>
</comment>
<feature type="domain" description="THIF-type NAD/FAD binding fold" evidence="4">
    <location>
        <begin position="130"/>
        <end position="168"/>
    </location>
</feature>
<dbReference type="InterPro" id="IPR022893">
    <property type="entry name" value="Shikimate_DH_fam"/>
</dbReference>
<dbReference type="GO" id="GO:0009073">
    <property type="term" value="P:aromatic amino acid family biosynthetic process"/>
    <property type="evidence" value="ECO:0007669"/>
    <property type="project" value="UniProtKB-KW"/>
</dbReference>
<gene>
    <name evidence="6" type="ORF">CRM94_00520</name>
</gene>
<dbReference type="InterPro" id="IPR046346">
    <property type="entry name" value="Aminoacid_DH-like_N_sf"/>
</dbReference>
<dbReference type="Gene3D" id="3.40.50.720">
    <property type="entry name" value="NAD(P)-binding Rossmann-like Domain"/>
    <property type="match status" value="1"/>
</dbReference>
<evidence type="ECO:0000313" key="6">
    <source>
        <dbReference type="EMBL" id="PEH40776.1"/>
    </source>
</evidence>
<name>A0A2A7SB43_BURGA</name>
<feature type="domain" description="Shikimate dehydrogenase substrate binding N-terminal" evidence="5">
    <location>
        <begin position="20"/>
        <end position="103"/>
    </location>
</feature>
<evidence type="ECO:0000256" key="1">
    <source>
        <dbReference type="ARBA" id="ARBA00004871"/>
    </source>
</evidence>
<comment type="caution">
    <text evidence="6">The sequence shown here is derived from an EMBL/GenBank/DDBJ whole genome shotgun (WGS) entry which is preliminary data.</text>
</comment>